<evidence type="ECO:0000256" key="2">
    <source>
        <dbReference type="ARBA" id="ARBA00022729"/>
    </source>
</evidence>
<gene>
    <name evidence="8" type="ORF">MNOR_LOCUS26696</name>
</gene>
<comment type="caution">
    <text evidence="8">The sequence shown here is derived from an EMBL/GenBank/DDBJ whole genome shotgun (WGS) entry which is preliminary data.</text>
</comment>
<evidence type="ECO:0000256" key="6">
    <source>
        <dbReference type="SAM" id="MobiDB-lite"/>
    </source>
</evidence>
<keyword evidence="1" id="KW-0147">Chitin-binding</keyword>
<accession>A0AAV2RPV6</accession>
<dbReference type="PANTHER" id="PTHR23301:SF0">
    <property type="entry name" value="CHITIN-BINDING TYPE-2 DOMAIN-CONTAINING PROTEIN-RELATED"/>
    <property type="match status" value="1"/>
</dbReference>
<evidence type="ECO:0000259" key="7">
    <source>
        <dbReference type="PROSITE" id="PS50940"/>
    </source>
</evidence>
<dbReference type="InterPro" id="IPR002557">
    <property type="entry name" value="Chitin-bd_dom"/>
</dbReference>
<evidence type="ECO:0000256" key="3">
    <source>
        <dbReference type="ARBA" id="ARBA00022737"/>
    </source>
</evidence>
<dbReference type="InterPro" id="IPR036508">
    <property type="entry name" value="Chitin-bd_dom_sf"/>
</dbReference>
<feature type="region of interest" description="Disordered" evidence="6">
    <location>
        <begin position="84"/>
        <end position="105"/>
    </location>
</feature>
<reference evidence="8 9" key="1">
    <citation type="submission" date="2024-05" db="EMBL/GenBank/DDBJ databases">
        <authorList>
            <person name="Wallberg A."/>
        </authorList>
    </citation>
    <scope>NUCLEOTIDE SEQUENCE [LARGE SCALE GENOMIC DNA]</scope>
</reference>
<sequence>NSSSVSPNGPPKPFTLECKQDNTYRRHPLYCNRYYYCIWDSDVADWTFPSFTCPHELLFDEYSQQCSASAAPCDGILAPSDAVLPTSPPTSPTPEAPVTSPTTSERVTTDFMDFTTATEKTWEVDPVSSYDCPAPGYYPFEGDCIRFYKCVETEENKLKGLLYRCPNGYGYNEVMERCRKETELPKCTRVMTEALFRVEAARPLYVEDLKWFFVN</sequence>
<dbReference type="EMBL" id="CAXKWB010027018">
    <property type="protein sequence ID" value="CAL4131130.1"/>
    <property type="molecule type" value="Genomic_DNA"/>
</dbReference>
<feature type="non-terminal residue" evidence="8">
    <location>
        <position position="1"/>
    </location>
</feature>
<keyword evidence="5" id="KW-0325">Glycoprotein</keyword>
<protein>
    <recommendedName>
        <fullName evidence="7">Chitin-binding type-2 domain-containing protein</fullName>
    </recommendedName>
</protein>
<dbReference type="Gene3D" id="2.170.140.10">
    <property type="entry name" value="Chitin binding domain"/>
    <property type="match status" value="2"/>
</dbReference>
<dbReference type="SMART" id="SM00494">
    <property type="entry name" value="ChtBD2"/>
    <property type="match status" value="2"/>
</dbReference>
<dbReference type="GO" id="GO:0008061">
    <property type="term" value="F:chitin binding"/>
    <property type="evidence" value="ECO:0007669"/>
    <property type="project" value="UniProtKB-KW"/>
</dbReference>
<keyword evidence="4" id="KW-1015">Disulfide bond</keyword>
<name>A0AAV2RPV6_MEGNR</name>
<feature type="compositionally biased region" description="Pro residues" evidence="6">
    <location>
        <begin position="86"/>
        <end position="95"/>
    </location>
</feature>
<dbReference type="PANTHER" id="PTHR23301">
    <property type="entry name" value="CHITIN BINDING PERITROPHIN-A"/>
    <property type="match status" value="1"/>
</dbReference>
<dbReference type="PROSITE" id="PS50940">
    <property type="entry name" value="CHIT_BIND_II"/>
    <property type="match status" value="2"/>
</dbReference>
<feature type="domain" description="Chitin-binding type-2" evidence="7">
    <location>
        <begin position="129"/>
        <end position="189"/>
    </location>
</feature>
<proteinExistence type="predicted"/>
<keyword evidence="2" id="KW-0732">Signal</keyword>
<dbReference type="GO" id="GO:0005576">
    <property type="term" value="C:extracellular region"/>
    <property type="evidence" value="ECO:0007669"/>
    <property type="project" value="InterPro"/>
</dbReference>
<keyword evidence="9" id="KW-1185">Reference proteome</keyword>
<dbReference type="Proteomes" id="UP001497623">
    <property type="component" value="Unassembled WGS sequence"/>
</dbReference>
<organism evidence="8 9">
    <name type="scientific">Meganyctiphanes norvegica</name>
    <name type="common">Northern krill</name>
    <name type="synonym">Thysanopoda norvegica</name>
    <dbReference type="NCBI Taxonomy" id="48144"/>
    <lineage>
        <taxon>Eukaryota</taxon>
        <taxon>Metazoa</taxon>
        <taxon>Ecdysozoa</taxon>
        <taxon>Arthropoda</taxon>
        <taxon>Crustacea</taxon>
        <taxon>Multicrustacea</taxon>
        <taxon>Malacostraca</taxon>
        <taxon>Eumalacostraca</taxon>
        <taxon>Eucarida</taxon>
        <taxon>Euphausiacea</taxon>
        <taxon>Euphausiidae</taxon>
        <taxon>Meganyctiphanes</taxon>
    </lineage>
</organism>
<dbReference type="Pfam" id="PF01607">
    <property type="entry name" value="CBM_14"/>
    <property type="match status" value="2"/>
</dbReference>
<evidence type="ECO:0000313" key="9">
    <source>
        <dbReference type="Proteomes" id="UP001497623"/>
    </source>
</evidence>
<dbReference type="SUPFAM" id="SSF57625">
    <property type="entry name" value="Invertebrate chitin-binding proteins"/>
    <property type="match status" value="2"/>
</dbReference>
<feature type="domain" description="Chitin-binding type-2" evidence="7">
    <location>
        <begin position="15"/>
        <end position="75"/>
    </location>
</feature>
<evidence type="ECO:0000256" key="4">
    <source>
        <dbReference type="ARBA" id="ARBA00023157"/>
    </source>
</evidence>
<keyword evidence="3" id="KW-0677">Repeat</keyword>
<evidence type="ECO:0000256" key="5">
    <source>
        <dbReference type="ARBA" id="ARBA00023180"/>
    </source>
</evidence>
<dbReference type="InterPro" id="IPR051940">
    <property type="entry name" value="Chitin_bind-dev_reg"/>
</dbReference>
<dbReference type="AlphaFoldDB" id="A0AAV2RPV6"/>
<evidence type="ECO:0000256" key="1">
    <source>
        <dbReference type="ARBA" id="ARBA00022669"/>
    </source>
</evidence>
<evidence type="ECO:0000313" key="8">
    <source>
        <dbReference type="EMBL" id="CAL4131130.1"/>
    </source>
</evidence>